<proteinExistence type="predicted"/>
<evidence type="ECO:0008006" key="4">
    <source>
        <dbReference type="Google" id="ProtNLM"/>
    </source>
</evidence>
<name>A0AAN6TLL4_9PEZI</name>
<feature type="region of interest" description="Disordered" evidence="1">
    <location>
        <begin position="112"/>
        <end position="141"/>
    </location>
</feature>
<feature type="compositionally biased region" description="Low complexity" evidence="1">
    <location>
        <begin position="74"/>
        <end position="87"/>
    </location>
</feature>
<reference evidence="2" key="2">
    <citation type="submission" date="2023-05" db="EMBL/GenBank/DDBJ databases">
        <authorList>
            <consortium name="Lawrence Berkeley National Laboratory"/>
            <person name="Steindorff A."/>
            <person name="Hensen N."/>
            <person name="Bonometti L."/>
            <person name="Westerberg I."/>
            <person name="Brannstrom I.O."/>
            <person name="Guillou S."/>
            <person name="Cros-Aarteil S."/>
            <person name="Calhoun S."/>
            <person name="Haridas S."/>
            <person name="Kuo A."/>
            <person name="Mondo S."/>
            <person name="Pangilinan J."/>
            <person name="Riley R."/>
            <person name="Labutti K."/>
            <person name="Andreopoulos B."/>
            <person name="Lipzen A."/>
            <person name="Chen C."/>
            <person name="Yanf M."/>
            <person name="Daum C."/>
            <person name="Ng V."/>
            <person name="Clum A."/>
            <person name="Ohm R."/>
            <person name="Martin F."/>
            <person name="Silar P."/>
            <person name="Natvig D."/>
            <person name="Lalanne C."/>
            <person name="Gautier V."/>
            <person name="Ament-Velasquez S.L."/>
            <person name="Kruys A."/>
            <person name="Hutchinson M.I."/>
            <person name="Powell A.J."/>
            <person name="Barry K."/>
            <person name="Miller A.N."/>
            <person name="Grigoriev I.V."/>
            <person name="Debuchy R."/>
            <person name="Gladieux P."/>
            <person name="Thoren M.H."/>
            <person name="Johannesson H."/>
        </authorList>
    </citation>
    <scope>NUCLEOTIDE SEQUENCE</scope>
    <source>
        <strain evidence="2">CBS 508.74</strain>
    </source>
</reference>
<evidence type="ECO:0000256" key="1">
    <source>
        <dbReference type="SAM" id="MobiDB-lite"/>
    </source>
</evidence>
<evidence type="ECO:0000313" key="3">
    <source>
        <dbReference type="Proteomes" id="UP001302812"/>
    </source>
</evidence>
<gene>
    <name evidence="2" type="ORF">N656DRAFT_698041</name>
</gene>
<keyword evidence="3" id="KW-1185">Reference proteome</keyword>
<feature type="compositionally biased region" description="Basic residues" evidence="1">
    <location>
        <begin position="481"/>
        <end position="493"/>
    </location>
</feature>
<dbReference type="Proteomes" id="UP001302812">
    <property type="component" value="Unassembled WGS sequence"/>
</dbReference>
<feature type="region of interest" description="Disordered" evidence="1">
    <location>
        <begin position="287"/>
        <end position="351"/>
    </location>
</feature>
<feature type="region of interest" description="Disordered" evidence="1">
    <location>
        <begin position="61"/>
        <end position="87"/>
    </location>
</feature>
<sequence length="609" mass="67077">METDRQEQVESPLVEDFLDCDKLGAESDTDNSSAGSVSPRKTLKRLHIDVDMTTTQYLTRAAHNSDQGSVDGCSTGPSSVSYSSSGLDPYSAVSGVSSFNYPAAADSTLLTPVSSAGSPPLQNRPPTKSMRSFNSSQACPVSRSSAQTRYYSSYDVNTSSQGSSPMTVHPAATEAGSFDMTGYMAHTPPGSGNQPSSPKNDMPPIDPYLGHFTVSGAPDGEVTHHSFHDYPHAFAVDVAPPGAFLGQQQVPVGTPHMHHRVPSDGHAPVLAQPHPSQFRMQTTPRVGGIEDLRDPSVLLNGYPSHAVLSPGRRPQPRKKPSPSRKASRTPKATPHIGSEGQTNGNLPEDDGEELTLAENAPEDDKYLFQLRKEFLSEKGKGMWEEMKAKYSEKHQGNWEKAALQMKVSRAVAKFGVWPEKEKQRLQEAFQYYEEKRYQLIIARMKENGGCRVWDWKPQHIEAMLIKMGLEEPTIDEKTGIRRRKNKLARRRASPHNGGPQHLADWSNGLGLHHPFQGHAQQVAGTGRQGPYDMMPDDASIAPTFTSEQENEYLDQIFNKQVKTEPEGSLSPENMELTYDEEASKASGGRELNQQRSERVARQACEQLMQ</sequence>
<organism evidence="2 3">
    <name type="scientific">Canariomyces notabilis</name>
    <dbReference type="NCBI Taxonomy" id="2074819"/>
    <lineage>
        <taxon>Eukaryota</taxon>
        <taxon>Fungi</taxon>
        <taxon>Dikarya</taxon>
        <taxon>Ascomycota</taxon>
        <taxon>Pezizomycotina</taxon>
        <taxon>Sordariomycetes</taxon>
        <taxon>Sordariomycetidae</taxon>
        <taxon>Sordariales</taxon>
        <taxon>Chaetomiaceae</taxon>
        <taxon>Canariomyces</taxon>
    </lineage>
</organism>
<feature type="compositionally biased region" description="Polar residues" evidence="1">
    <location>
        <begin position="190"/>
        <end position="199"/>
    </location>
</feature>
<reference evidence="2" key="1">
    <citation type="journal article" date="2023" name="Mol. Phylogenet. Evol.">
        <title>Genome-scale phylogeny and comparative genomics of the fungal order Sordariales.</title>
        <authorList>
            <person name="Hensen N."/>
            <person name="Bonometti L."/>
            <person name="Westerberg I."/>
            <person name="Brannstrom I.O."/>
            <person name="Guillou S."/>
            <person name="Cros-Aarteil S."/>
            <person name="Calhoun S."/>
            <person name="Haridas S."/>
            <person name="Kuo A."/>
            <person name="Mondo S."/>
            <person name="Pangilinan J."/>
            <person name="Riley R."/>
            <person name="LaButti K."/>
            <person name="Andreopoulos B."/>
            <person name="Lipzen A."/>
            <person name="Chen C."/>
            <person name="Yan M."/>
            <person name="Daum C."/>
            <person name="Ng V."/>
            <person name="Clum A."/>
            <person name="Steindorff A."/>
            <person name="Ohm R.A."/>
            <person name="Martin F."/>
            <person name="Silar P."/>
            <person name="Natvig D.O."/>
            <person name="Lalanne C."/>
            <person name="Gautier V."/>
            <person name="Ament-Velasquez S.L."/>
            <person name="Kruys A."/>
            <person name="Hutchinson M.I."/>
            <person name="Powell A.J."/>
            <person name="Barry K."/>
            <person name="Miller A.N."/>
            <person name="Grigoriev I.V."/>
            <person name="Debuchy R."/>
            <person name="Gladieux P."/>
            <person name="Hiltunen Thoren M."/>
            <person name="Johannesson H."/>
        </authorList>
    </citation>
    <scope>NUCLEOTIDE SEQUENCE</scope>
    <source>
        <strain evidence="2">CBS 508.74</strain>
    </source>
</reference>
<dbReference type="AlphaFoldDB" id="A0AAN6TLL4"/>
<feature type="compositionally biased region" description="Basic residues" evidence="1">
    <location>
        <begin position="314"/>
        <end position="328"/>
    </location>
</feature>
<feature type="region of interest" description="Disordered" evidence="1">
    <location>
        <begin position="562"/>
        <end position="609"/>
    </location>
</feature>
<feature type="region of interest" description="Disordered" evidence="1">
    <location>
        <begin position="22"/>
        <end position="44"/>
    </location>
</feature>
<protein>
    <recommendedName>
        <fullName evidence="4">Myb-like domain-containing protein</fullName>
    </recommendedName>
</protein>
<feature type="non-terminal residue" evidence="2">
    <location>
        <position position="609"/>
    </location>
</feature>
<feature type="region of interest" description="Disordered" evidence="1">
    <location>
        <begin position="247"/>
        <end position="272"/>
    </location>
</feature>
<dbReference type="RefSeq" id="XP_064674329.1">
    <property type="nucleotide sequence ID" value="XM_064810705.1"/>
</dbReference>
<accession>A0AAN6TLL4</accession>
<feature type="region of interest" description="Disordered" evidence="1">
    <location>
        <begin position="180"/>
        <end position="201"/>
    </location>
</feature>
<feature type="region of interest" description="Disordered" evidence="1">
    <location>
        <begin position="481"/>
        <end position="514"/>
    </location>
</feature>
<dbReference type="EMBL" id="MU853333">
    <property type="protein sequence ID" value="KAK4116759.1"/>
    <property type="molecule type" value="Genomic_DNA"/>
</dbReference>
<evidence type="ECO:0000313" key="2">
    <source>
        <dbReference type="EMBL" id="KAK4116759.1"/>
    </source>
</evidence>
<dbReference type="GeneID" id="89934830"/>
<comment type="caution">
    <text evidence="2">The sequence shown here is derived from an EMBL/GenBank/DDBJ whole genome shotgun (WGS) entry which is preliminary data.</text>
</comment>